<proteinExistence type="inferred from homology"/>
<dbReference type="EMBL" id="ML976669">
    <property type="protein sequence ID" value="KAF1975729.1"/>
    <property type="molecule type" value="Genomic_DNA"/>
</dbReference>
<dbReference type="PRINTS" id="PR00081">
    <property type="entry name" value="GDHRDH"/>
</dbReference>
<evidence type="ECO:0000313" key="4">
    <source>
        <dbReference type="EMBL" id="KAF1975729.1"/>
    </source>
</evidence>
<dbReference type="InterPro" id="IPR036291">
    <property type="entry name" value="NAD(P)-bd_dom_sf"/>
</dbReference>
<evidence type="ECO:0000256" key="1">
    <source>
        <dbReference type="ARBA" id="ARBA00006484"/>
    </source>
</evidence>
<dbReference type="OrthoDB" id="1274115at2759"/>
<name>A0A6A5VH46_9PLEO</name>
<keyword evidence="5" id="KW-1185">Reference proteome</keyword>
<reference evidence="4" key="1">
    <citation type="journal article" date="2020" name="Stud. Mycol.">
        <title>101 Dothideomycetes genomes: a test case for predicting lifestyles and emergence of pathogens.</title>
        <authorList>
            <person name="Haridas S."/>
            <person name="Albert R."/>
            <person name="Binder M."/>
            <person name="Bloem J."/>
            <person name="Labutti K."/>
            <person name="Salamov A."/>
            <person name="Andreopoulos B."/>
            <person name="Baker S."/>
            <person name="Barry K."/>
            <person name="Bills G."/>
            <person name="Bluhm B."/>
            <person name="Cannon C."/>
            <person name="Castanera R."/>
            <person name="Culley D."/>
            <person name="Daum C."/>
            <person name="Ezra D."/>
            <person name="Gonzalez J."/>
            <person name="Henrissat B."/>
            <person name="Kuo A."/>
            <person name="Liang C."/>
            <person name="Lipzen A."/>
            <person name="Lutzoni F."/>
            <person name="Magnuson J."/>
            <person name="Mondo S."/>
            <person name="Nolan M."/>
            <person name="Ohm R."/>
            <person name="Pangilinan J."/>
            <person name="Park H.-J."/>
            <person name="Ramirez L."/>
            <person name="Alfaro M."/>
            <person name="Sun H."/>
            <person name="Tritt A."/>
            <person name="Yoshinaga Y."/>
            <person name="Zwiers L.-H."/>
            <person name="Turgeon B."/>
            <person name="Goodwin S."/>
            <person name="Spatafora J."/>
            <person name="Crous P."/>
            <person name="Grigoriev I."/>
        </authorList>
    </citation>
    <scope>NUCLEOTIDE SEQUENCE</scope>
    <source>
        <strain evidence="4">CBS 107.79</strain>
    </source>
</reference>
<evidence type="ECO:0000256" key="3">
    <source>
        <dbReference type="RuleBase" id="RU000363"/>
    </source>
</evidence>
<evidence type="ECO:0000313" key="5">
    <source>
        <dbReference type="Proteomes" id="UP000800036"/>
    </source>
</evidence>
<organism evidence="4 5">
    <name type="scientific">Bimuria novae-zelandiae CBS 107.79</name>
    <dbReference type="NCBI Taxonomy" id="1447943"/>
    <lineage>
        <taxon>Eukaryota</taxon>
        <taxon>Fungi</taxon>
        <taxon>Dikarya</taxon>
        <taxon>Ascomycota</taxon>
        <taxon>Pezizomycotina</taxon>
        <taxon>Dothideomycetes</taxon>
        <taxon>Pleosporomycetidae</taxon>
        <taxon>Pleosporales</taxon>
        <taxon>Massarineae</taxon>
        <taxon>Didymosphaeriaceae</taxon>
        <taxon>Bimuria</taxon>
    </lineage>
</organism>
<dbReference type="CDD" id="cd05374">
    <property type="entry name" value="17beta-HSD-like_SDR_c"/>
    <property type="match status" value="1"/>
</dbReference>
<keyword evidence="2" id="KW-0560">Oxidoreductase</keyword>
<protein>
    <submittedName>
        <fullName evidence="4">NAD(P)-binding protein</fullName>
    </submittedName>
</protein>
<evidence type="ECO:0000256" key="2">
    <source>
        <dbReference type="ARBA" id="ARBA00023002"/>
    </source>
</evidence>
<dbReference type="Gene3D" id="3.40.50.720">
    <property type="entry name" value="NAD(P)-binding Rossmann-like Domain"/>
    <property type="match status" value="1"/>
</dbReference>
<comment type="similarity">
    <text evidence="1 3">Belongs to the short-chain dehydrogenases/reductases (SDR) family.</text>
</comment>
<sequence>MTQLRWLVTGCSSGLGKAFVRTILARGDKVVATARGDISRLSSLKEAGAETVSLDVTAPLSEIKVVAASILESGPIDVLVNNAGYIEAGMSEEVSYDQYMAQFETNFFGVIRTTQAILPHFREKKSGFVVFIGSSGGIAGEPGAGPYCATKFALKGWYDCFKKETAHLGIKSMLFELGFFRTKIDDPNNYKFRSESIDEYKEINKLVKQFLQSMDGNQPGDPQKGVEVMIDFVREEGVAKGRVLPERLPLGSDCLSTLRKRAVEDLNTCNEWEDVIRGTDYK</sequence>
<dbReference type="SUPFAM" id="SSF51735">
    <property type="entry name" value="NAD(P)-binding Rossmann-fold domains"/>
    <property type="match status" value="1"/>
</dbReference>
<dbReference type="InterPro" id="IPR002347">
    <property type="entry name" value="SDR_fam"/>
</dbReference>
<gene>
    <name evidence="4" type="ORF">BU23DRAFT_529602</name>
</gene>
<dbReference type="PANTHER" id="PTHR43976:SF16">
    <property type="entry name" value="SHORT-CHAIN DEHYDROGENASE_REDUCTASE FAMILY PROTEIN"/>
    <property type="match status" value="1"/>
</dbReference>
<dbReference type="PANTHER" id="PTHR43976">
    <property type="entry name" value="SHORT CHAIN DEHYDROGENASE"/>
    <property type="match status" value="1"/>
</dbReference>
<accession>A0A6A5VH46</accession>
<dbReference type="AlphaFoldDB" id="A0A6A5VH46"/>
<dbReference type="InterPro" id="IPR051911">
    <property type="entry name" value="SDR_oxidoreductase"/>
</dbReference>
<dbReference type="Pfam" id="PF00106">
    <property type="entry name" value="adh_short"/>
    <property type="match status" value="1"/>
</dbReference>
<dbReference type="GO" id="GO:0016491">
    <property type="term" value="F:oxidoreductase activity"/>
    <property type="evidence" value="ECO:0007669"/>
    <property type="project" value="UniProtKB-KW"/>
</dbReference>
<dbReference type="Proteomes" id="UP000800036">
    <property type="component" value="Unassembled WGS sequence"/>
</dbReference>
<dbReference type="PRINTS" id="PR00080">
    <property type="entry name" value="SDRFAMILY"/>
</dbReference>